<feature type="transmembrane region" description="Helical" evidence="1">
    <location>
        <begin position="109"/>
        <end position="130"/>
    </location>
</feature>
<accession>A0A226ELU5</accession>
<proteinExistence type="predicted"/>
<keyword evidence="1" id="KW-0812">Transmembrane</keyword>
<keyword evidence="1" id="KW-1133">Transmembrane helix</keyword>
<reference evidence="2 3" key="1">
    <citation type="submission" date="2015-12" db="EMBL/GenBank/DDBJ databases">
        <title>The genome of Folsomia candida.</title>
        <authorList>
            <person name="Faddeeva A."/>
            <person name="Derks M.F."/>
            <person name="Anvar Y."/>
            <person name="Smit S."/>
            <person name="Van Straalen N."/>
            <person name="Roelofs D."/>
        </authorList>
    </citation>
    <scope>NUCLEOTIDE SEQUENCE [LARGE SCALE GENOMIC DNA]</scope>
    <source>
        <strain evidence="2 3">VU population</strain>
        <tissue evidence="2">Whole body</tissue>
    </source>
</reference>
<name>A0A226ELU5_FOLCA</name>
<comment type="caution">
    <text evidence="2">The sequence shown here is derived from an EMBL/GenBank/DDBJ whole genome shotgun (WGS) entry which is preliminary data.</text>
</comment>
<dbReference type="AlphaFoldDB" id="A0A226ELU5"/>
<sequence>MDEHVSRIQLFIIILITILLAESTFGIRAGRVGGARGGFKSGQSRRDRQRNKTLMAHATAEKKADEIIENLYFDMTSGNWTEMENRTWIYASALIDLNEVYQNDCTAVFGPPLSISIVLVVIIELFYHLFA</sequence>
<organism evidence="2 3">
    <name type="scientific">Folsomia candida</name>
    <name type="common">Springtail</name>
    <dbReference type="NCBI Taxonomy" id="158441"/>
    <lineage>
        <taxon>Eukaryota</taxon>
        <taxon>Metazoa</taxon>
        <taxon>Ecdysozoa</taxon>
        <taxon>Arthropoda</taxon>
        <taxon>Hexapoda</taxon>
        <taxon>Collembola</taxon>
        <taxon>Entomobryomorpha</taxon>
        <taxon>Isotomoidea</taxon>
        <taxon>Isotomidae</taxon>
        <taxon>Proisotominae</taxon>
        <taxon>Folsomia</taxon>
    </lineage>
</organism>
<keyword evidence="3" id="KW-1185">Reference proteome</keyword>
<protein>
    <submittedName>
        <fullName evidence="2">Uncharacterized protein</fullName>
    </submittedName>
</protein>
<gene>
    <name evidence="2" type="ORF">Fcan01_07361</name>
</gene>
<dbReference type="Proteomes" id="UP000198287">
    <property type="component" value="Unassembled WGS sequence"/>
</dbReference>
<evidence type="ECO:0000256" key="1">
    <source>
        <dbReference type="SAM" id="Phobius"/>
    </source>
</evidence>
<keyword evidence="1" id="KW-0472">Membrane</keyword>
<dbReference type="EMBL" id="LNIX01000003">
    <property type="protein sequence ID" value="OXA57711.1"/>
    <property type="molecule type" value="Genomic_DNA"/>
</dbReference>
<evidence type="ECO:0000313" key="3">
    <source>
        <dbReference type="Proteomes" id="UP000198287"/>
    </source>
</evidence>
<evidence type="ECO:0000313" key="2">
    <source>
        <dbReference type="EMBL" id="OXA57711.1"/>
    </source>
</evidence>